<sequence>MSASNVVISKCSLKGLLEGSEGNAVALPRFVVFRSSARDPHRFIFLGPQRRDTGYFMFEEKTKLSRERNPLLLYPETNRTFRTLVPENKTRGKTDFPRIS</sequence>
<proteinExistence type="predicted"/>
<gene>
    <name evidence="1" type="ORF">ABEB36_004895</name>
</gene>
<protein>
    <submittedName>
        <fullName evidence="1">Uncharacterized protein</fullName>
    </submittedName>
</protein>
<accession>A0ABD1EW81</accession>
<evidence type="ECO:0000313" key="1">
    <source>
        <dbReference type="EMBL" id="KAL1505300.1"/>
    </source>
</evidence>
<name>A0ABD1EW81_HYPHA</name>
<dbReference type="AlphaFoldDB" id="A0ABD1EW81"/>
<keyword evidence="2" id="KW-1185">Reference proteome</keyword>
<dbReference type="Proteomes" id="UP001566132">
    <property type="component" value="Unassembled WGS sequence"/>
</dbReference>
<organism evidence="1 2">
    <name type="scientific">Hypothenemus hampei</name>
    <name type="common">Coffee berry borer</name>
    <dbReference type="NCBI Taxonomy" id="57062"/>
    <lineage>
        <taxon>Eukaryota</taxon>
        <taxon>Metazoa</taxon>
        <taxon>Ecdysozoa</taxon>
        <taxon>Arthropoda</taxon>
        <taxon>Hexapoda</taxon>
        <taxon>Insecta</taxon>
        <taxon>Pterygota</taxon>
        <taxon>Neoptera</taxon>
        <taxon>Endopterygota</taxon>
        <taxon>Coleoptera</taxon>
        <taxon>Polyphaga</taxon>
        <taxon>Cucujiformia</taxon>
        <taxon>Curculionidae</taxon>
        <taxon>Scolytinae</taxon>
        <taxon>Hypothenemus</taxon>
    </lineage>
</organism>
<reference evidence="1 2" key="1">
    <citation type="submission" date="2024-05" db="EMBL/GenBank/DDBJ databases">
        <title>Genetic variation in Jamaican populations of the coffee berry borer (Hypothenemus hampei).</title>
        <authorList>
            <person name="Errbii M."/>
            <person name="Myrie A."/>
        </authorList>
    </citation>
    <scope>NUCLEOTIDE SEQUENCE [LARGE SCALE GENOMIC DNA]</scope>
    <source>
        <strain evidence="1">JA-Hopewell-2020-01-JO</strain>
        <tissue evidence="1">Whole body</tissue>
    </source>
</reference>
<evidence type="ECO:0000313" key="2">
    <source>
        <dbReference type="Proteomes" id="UP001566132"/>
    </source>
</evidence>
<dbReference type="EMBL" id="JBDJPC010000004">
    <property type="protein sequence ID" value="KAL1505300.1"/>
    <property type="molecule type" value="Genomic_DNA"/>
</dbReference>
<comment type="caution">
    <text evidence="1">The sequence shown here is derived from an EMBL/GenBank/DDBJ whole genome shotgun (WGS) entry which is preliminary data.</text>
</comment>